<feature type="domain" description="Mycothiol-dependent maleylpyruvate isomerase metal-binding" evidence="1">
    <location>
        <begin position="11"/>
        <end position="160"/>
    </location>
</feature>
<dbReference type="Gene3D" id="1.20.120.450">
    <property type="entry name" value="dinb family like domain"/>
    <property type="match status" value="1"/>
</dbReference>
<dbReference type="Proteomes" id="UP001499851">
    <property type="component" value="Unassembled WGS sequence"/>
</dbReference>
<evidence type="ECO:0000313" key="2">
    <source>
        <dbReference type="EMBL" id="GAA1690784.1"/>
    </source>
</evidence>
<dbReference type="InterPro" id="IPR034660">
    <property type="entry name" value="DinB/YfiT-like"/>
</dbReference>
<evidence type="ECO:0000259" key="1">
    <source>
        <dbReference type="Pfam" id="PF11716"/>
    </source>
</evidence>
<reference evidence="2 3" key="1">
    <citation type="journal article" date="2019" name="Int. J. Syst. Evol. Microbiol.">
        <title>The Global Catalogue of Microorganisms (GCM) 10K type strain sequencing project: providing services to taxonomists for standard genome sequencing and annotation.</title>
        <authorList>
            <consortium name="The Broad Institute Genomics Platform"/>
            <consortium name="The Broad Institute Genome Sequencing Center for Infectious Disease"/>
            <person name="Wu L."/>
            <person name="Ma J."/>
        </authorList>
    </citation>
    <scope>NUCLEOTIDE SEQUENCE [LARGE SCALE GENOMIC DNA]</scope>
    <source>
        <strain evidence="2 3">JCM 16001</strain>
    </source>
</reference>
<protein>
    <recommendedName>
        <fullName evidence="1">Mycothiol-dependent maleylpyruvate isomerase metal-binding domain-containing protein</fullName>
    </recommendedName>
</protein>
<dbReference type="Pfam" id="PF11716">
    <property type="entry name" value="MDMPI_N"/>
    <property type="match status" value="1"/>
</dbReference>
<accession>A0ABN2HNH9</accession>
<comment type="caution">
    <text evidence="2">The sequence shown here is derived from an EMBL/GenBank/DDBJ whole genome shotgun (WGS) entry which is preliminary data.</text>
</comment>
<sequence>MSDTRLQYLAAAATALALLDTEQVADHWTEPSALEGFTVGGLAAHLAQQITSVTAALDADPAGKDPVTLHEHYRRAAWVGADIDNDYNTAIRDGGEQAAATGHAAVLTDASSALQRLATDLPALAAAHLTGNTRWPYAMRLDDFLTTRLLELVVHADDLAYSTGLDTPEFDPDAFAAATALLAHLAAERHGQAALVRALARTERAPKTISGL</sequence>
<evidence type="ECO:0000313" key="3">
    <source>
        <dbReference type="Proteomes" id="UP001499851"/>
    </source>
</evidence>
<dbReference type="InterPro" id="IPR024344">
    <property type="entry name" value="MDMPI_metal-binding"/>
</dbReference>
<gene>
    <name evidence="2" type="ORF">GCM10009830_43120</name>
</gene>
<keyword evidence="3" id="KW-1185">Reference proteome</keyword>
<dbReference type="EMBL" id="BAAAQF010000022">
    <property type="protein sequence ID" value="GAA1690784.1"/>
    <property type="molecule type" value="Genomic_DNA"/>
</dbReference>
<proteinExistence type="predicted"/>
<name>A0ABN2HNH9_9ACTN</name>
<dbReference type="RefSeq" id="WP_344490966.1">
    <property type="nucleotide sequence ID" value="NZ_BAAAQF010000022.1"/>
</dbReference>
<dbReference type="SUPFAM" id="SSF109854">
    <property type="entry name" value="DinB/YfiT-like putative metalloenzymes"/>
    <property type="match status" value="1"/>
</dbReference>
<organism evidence="2 3">
    <name type="scientific">Glycomyces endophyticus</name>
    <dbReference type="NCBI Taxonomy" id="480996"/>
    <lineage>
        <taxon>Bacteria</taxon>
        <taxon>Bacillati</taxon>
        <taxon>Actinomycetota</taxon>
        <taxon>Actinomycetes</taxon>
        <taxon>Glycomycetales</taxon>
        <taxon>Glycomycetaceae</taxon>
        <taxon>Glycomyces</taxon>
    </lineage>
</organism>